<dbReference type="Proteomes" id="UP000588068">
    <property type="component" value="Unassembled WGS sequence"/>
</dbReference>
<comment type="caution">
    <text evidence="3">The sequence shown here is derived from an EMBL/GenBank/DDBJ whole genome shotgun (WGS) entry which is preliminary data.</text>
</comment>
<keyword evidence="2" id="KW-0732">Signal</keyword>
<gene>
    <name evidence="3" type="ORF">HNQ60_004211</name>
</gene>
<protein>
    <recommendedName>
        <fullName evidence="5">HupE/UreJ family protein</fullName>
    </recommendedName>
</protein>
<dbReference type="RefSeq" id="WP_184334706.1">
    <property type="nucleotide sequence ID" value="NZ_JACHHZ010000005.1"/>
</dbReference>
<sequence length="386" mass="41633">MSRHTRWLLALLACAPLCAFAHKPSDSYLTLSLADTSIQGRWDIALRDLDFAIGLDTNADGSITWGETRRSANAIHAYAFSHLQLRRIGSDEAQACSISPRNLLVDEHVDGAYAVIEFNADCAGNAERIGIAYSLLSGLDPNHRGLLSLQSSANQQSAVLENSGIQQQLDVARPDRWQQLGAFVAEGVRHIWLGYDHLLFLFTLLLPSVVVFRNGSWQPRASLRESAIDIVKVVSAFTLAHSLTLSLAALGLVNLPSRLVESLIALTVLLGAVNILFPVVRERRWLLALGFGLIHGLGFAAVLADLGLDAGHLLEALIGFNIGVELGQLAIVAVVMPAVYLMRSTAFYRRVALPAGATAIGCLAIYWAVTRAFPVMVASTGLPTNP</sequence>
<organism evidence="3 4">
    <name type="scientific">Povalibacter uvarum</name>
    <dbReference type="NCBI Taxonomy" id="732238"/>
    <lineage>
        <taxon>Bacteria</taxon>
        <taxon>Pseudomonadati</taxon>
        <taxon>Pseudomonadota</taxon>
        <taxon>Gammaproteobacteria</taxon>
        <taxon>Steroidobacterales</taxon>
        <taxon>Steroidobacteraceae</taxon>
        <taxon>Povalibacter</taxon>
    </lineage>
</organism>
<feature type="transmembrane region" description="Helical" evidence="1">
    <location>
        <begin position="233"/>
        <end position="253"/>
    </location>
</feature>
<dbReference type="Pfam" id="PF13795">
    <property type="entry name" value="HupE_UreJ_2"/>
    <property type="match status" value="1"/>
</dbReference>
<evidence type="ECO:0008006" key="5">
    <source>
        <dbReference type="Google" id="ProtNLM"/>
    </source>
</evidence>
<dbReference type="EMBL" id="JACHHZ010000005">
    <property type="protein sequence ID" value="MBB6095321.1"/>
    <property type="molecule type" value="Genomic_DNA"/>
</dbReference>
<feature type="transmembrane region" description="Helical" evidence="1">
    <location>
        <begin position="192"/>
        <end position="212"/>
    </location>
</feature>
<feature type="transmembrane region" description="Helical" evidence="1">
    <location>
        <begin position="259"/>
        <end position="279"/>
    </location>
</feature>
<evidence type="ECO:0000256" key="1">
    <source>
        <dbReference type="SAM" id="Phobius"/>
    </source>
</evidence>
<accession>A0A841HPR3</accession>
<feature type="signal peptide" evidence="2">
    <location>
        <begin position="1"/>
        <end position="21"/>
    </location>
</feature>
<evidence type="ECO:0000313" key="3">
    <source>
        <dbReference type="EMBL" id="MBB6095321.1"/>
    </source>
</evidence>
<proteinExistence type="predicted"/>
<keyword evidence="1" id="KW-1133">Transmembrane helix</keyword>
<keyword evidence="4" id="KW-1185">Reference proteome</keyword>
<feature type="transmembrane region" description="Helical" evidence="1">
    <location>
        <begin position="286"/>
        <end position="304"/>
    </location>
</feature>
<dbReference type="AlphaFoldDB" id="A0A841HPR3"/>
<reference evidence="3 4" key="1">
    <citation type="submission" date="2020-08" db="EMBL/GenBank/DDBJ databases">
        <title>Genomic Encyclopedia of Type Strains, Phase IV (KMG-IV): sequencing the most valuable type-strain genomes for metagenomic binning, comparative biology and taxonomic classification.</title>
        <authorList>
            <person name="Goeker M."/>
        </authorList>
    </citation>
    <scope>NUCLEOTIDE SEQUENCE [LARGE SCALE GENOMIC DNA]</scope>
    <source>
        <strain evidence="3 4">DSM 26723</strain>
    </source>
</reference>
<name>A0A841HPR3_9GAMM</name>
<keyword evidence="1" id="KW-0472">Membrane</keyword>
<dbReference type="InterPro" id="IPR032809">
    <property type="entry name" value="Put_HupE_UreJ"/>
</dbReference>
<evidence type="ECO:0000256" key="2">
    <source>
        <dbReference type="SAM" id="SignalP"/>
    </source>
</evidence>
<feature type="transmembrane region" description="Helical" evidence="1">
    <location>
        <begin position="351"/>
        <end position="369"/>
    </location>
</feature>
<feature type="transmembrane region" description="Helical" evidence="1">
    <location>
        <begin position="316"/>
        <end position="339"/>
    </location>
</feature>
<keyword evidence="1" id="KW-0812">Transmembrane</keyword>
<evidence type="ECO:0000313" key="4">
    <source>
        <dbReference type="Proteomes" id="UP000588068"/>
    </source>
</evidence>
<feature type="chain" id="PRO_5032447605" description="HupE/UreJ family protein" evidence="2">
    <location>
        <begin position="22"/>
        <end position="386"/>
    </location>
</feature>